<evidence type="ECO:0000313" key="2">
    <source>
        <dbReference type="Proteomes" id="UP000008975"/>
    </source>
</evidence>
<name>E8NAK1_MICTS</name>
<evidence type="ECO:0000313" key="1">
    <source>
        <dbReference type="EMBL" id="BAJ74657.1"/>
    </source>
</evidence>
<sequence length="340" mass="38169">MRYGKPWLPLGDQIDRLERRGIDIGDRARAERLLCEVGYYRLTGYLHPFRAVDPAIGYLPGTHVSHAAALIDFDRRLRLLVLDALERIEVSLRMRVGYVLGEVSAFAHRDAQTFMPEFTRRPEHAADRTIATLLPPELSLSKHDVWLVKVAERQSRSSENFVQHFREKYANEMPIWALTEILELGQLVTLYRGLNTRLSQAIADAYGVPTKKLFLSWLATLNYVRNVAAHHARLYNRKLVTAPKRPAPSRVPLLAHLSDSALPKEYGLYSALAVAQYLLLAVDPESSWGAELARLLSEFPAAGPVAVSSLGVPEGWETMPLWAGPRSSREPLPTSEVTSC</sequence>
<organism evidence="1 2">
    <name type="scientific">Microbacterium testaceum (strain StLB037)</name>
    <dbReference type="NCBI Taxonomy" id="979556"/>
    <lineage>
        <taxon>Bacteria</taxon>
        <taxon>Bacillati</taxon>
        <taxon>Actinomycetota</taxon>
        <taxon>Actinomycetes</taxon>
        <taxon>Micrococcales</taxon>
        <taxon>Microbacteriaceae</taxon>
        <taxon>Microbacterium</taxon>
    </lineage>
</organism>
<dbReference type="AlphaFoldDB" id="E8NAK1"/>
<dbReference type="EMBL" id="AP012052">
    <property type="protein sequence ID" value="BAJ74657.1"/>
    <property type="molecule type" value="Genomic_DNA"/>
</dbReference>
<protein>
    <submittedName>
        <fullName evidence="1">Abortive infection bacteriophage resistance protein</fullName>
    </submittedName>
</protein>
<dbReference type="Proteomes" id="UP000008975">
    <property type="component" value="Chromosome"/>
</dbReference>
<dbReference type="Pfam" id="PF07751">
    <property type="entry name" value="Abi_2"/>
    <property type="match status" value="1"/>
</dbReference>
<dbReference type="STRING" id="979556.MTES_1693"/>
<reference key="2">
    <citation type="submission" date="2011-02" db="EMBL/GenBank/DDBJ databases">
        <title>Genome sequence of Microbacterium testaceum StLB037.</title>
        <authorList>
            <person name="Morohoshi T."/>
            <person name="Wang W.Z."/>
            <person name="Someya N."/>
            <person name="Ikeda T."/>
        </authorList>
    </citation>
    <scope>NUCLEOTIDE SEQUENCE</scope>
    <source>
        <strain>StLB037</strain>
    </source>
</reference>
<dbReference type="eggNOG" id="COG4823">
    <property type="taxonomic scope" value="Bacteria"/>
</dbReference>
<dbReference type="InterPro" id="IPR011664">
    <property type="entry name" value="Abi_system_AbiD/AbiF-like"/>
</dbReference>
<accession>E8NAK1</accession>
<gene>
    <name evidence="1" type="ordered locus">MTES_1693</name>
</gene>
<reference evidence="1 2" key="1">
    <citation type="journal article" date="2011" name="J. Bacteriol.">
        <title>Genome sequence of Microbacterium testaceum StLB037, an N-acylhomoserine lactone-degrading bacterium isolated from potato leaves.</title>
        <authorList>
            <person name="Morohoshi T."/>
            <person name="Wang W.-Z."/>
            <person name="Someya N."/>
            <person name="Ikeda T."/>
        </authorList>
    </citation>
    <scope>NUCLEOTIDE SEQUENCE [LARGE SCALE GENOMIC DNA]</scope>
    <source>
        <strain evidence="1 2">StLB037</strain>
    </source>
</reference>
<dbReference type="KEGG" id="mts:MTES_1693"/>
<dbReference type="HOGENOM" id="CLU_044962_2_1_11"/>
<proteinExistence type="predicted"/>